<dbReference type="InterPro" id="IPR002878">
    <property type="entry name" value="ChsH2_C"/>
</dbReference>
<dbReference type="SUPFAM" id="SSF50249">
    <property type="entry name" value="Nucleic acid-binding proteins"/>
    <property type="match status" value="1"/>
</dbReference>
<dbReference type="PANTHER" id="PTHR34075">
    <property type="entry name" value="BLR3430 PROTEIN"/>
    <property type="match status" value="1"/>
</dbReference>
<sequence>MTNYGITSYGTYLPAHRVSLADIGKTLNTNAGKGVRVTAAFDEDSTTMGVAAAAAALTPGAEPTGLYFATTTPAYADKANATAIHAALGLPTEIFAADLAGSARSGIAALLAAASAGGLAVLADMRIGRPGSADERSGGDGAAAFVFGAEPIAEILARVSLTVEFLDRWRDPRAATGEQWEERFGIEQYLPLVHRAAAAALAEAGLDEADHVVVVSPNFTLAKRAAKAVAGKLSTRNSPIGHAGTADVGLALAAALDTAEPGEVVLVISAADGCDALVLRATERIVQARQPIPVATQLEQGAPVSYATYLDWRGLLDREPPRRPEPDRVAAPPSARAARWKFAFTGSACGGCGLVHLPPARICKRCGAIDAMTEVSMAHREGTVTTFTVDRLAYSPAPPVVEAVVDFDDGGRYALEVADGAADRLAVGSRVRTTFRRLHSAAGVHNYFWKAQLL</sequence>
<dbReference type="PANTHER" id="PTHR34075:SF5">
    <property type="entry name" value="BLR3430 PROTEIN"/>
    <property type="match status" value="1"/>
</dbReference>
<proteinExistence type="predicted"/>
<dbReference type="InterPro" id="IPR012340">
    <property type="entry name" value="NA-bd_OB-fold"/>
</dbReference>
<dbReference type="Gene3D" id="3.40.47.10">
    <property type="match status" value="1"/>
</dbReference>
<organism evidence="2 3">
    <name type="scientific">Nocardia vinacea</name>
    <dbReference type="NCBI Taxonomy" id="96468"/>
    <lineage>
        <taxon>Bacteria</taxon>
        <taxon>Bacillati</taxon>
        <taxon>Actinomycetota</taxon>
        <taxon>Actinomycetes</taxon>
        <taxon>Mycobacteriales</taxon>
        <taxon>Nocardiaceae</taxon>
        <taxon>Nocardia</taxon>
    </lineage>
</organism>
<dbReference type="RefSeq" id="WP_329410352.1">
    <property type="nucleotide sequence ID" value="NZ_CP109441.1"/>
</dbReference>
<accession>A0ABZ1YW98</accession>
<name>A0ABZ1YW98_9NOCA</name>
<dbReference type="InterPro" id="IPR052513">
    <property type="entry name" value="Thioester_dehydratase-like"/>
</dbReference>
<dbReference type="SUPFAM" id="SSF53901">
    <property type="entry name" value="Thiolase-like"/>
    <property type="match status" value="2"/>
</dbReference>
<dbReference type="EMBL" id="CP109441">
    <property type="protein sequence ID" value="WUV46540.1"/>
    <property type="molecule type" value="Genomic_DNA"/>
</dbReference>
<dbReference type="Proteomes" id="UP001432062">
    <property type="component" value="Chromosome"/>
</dbReference>
<feature type="domain" description="ChsH2 C-terminal OB-fold" evidence="1">
    <location>
        <begin position="380"/>
        <end position="436"/>
    </location>
</feature>
<dbReference type="InterPro" id="IPR016039">
    <property type="entry name" value="Thiolase-like"/>
</dbReference>
<dbReference type="Pfam" id="PF01796">
    <property type="entry name" value="OB_ChsH2_C"/>
    <property type="match status" value="1"/>
</dbReference>
<evidence type="ECO:0000313" key="2">
    <source>
        <dbReference type="EMBL" id="WUV46540.1"/>
    </source>
</evidence>
<evidence type="ECO:0000313" key="3">
    <source>
        <dbReference type="Proteomes" id="UP001432062"/>
    </source>
</evidence>
<evidence type="ECO:0000259" key="1">
    <source>
        <dbReference type="Pfam" id="PF01796"/>
    </source>
</evidence>
<reference evidence="2" key="1">
    <citation type="submission" date="2022-10" db="EMBL/GenBank/DDBJ databases">
        <title>The complete genomes of actinobacterial strains from the NBC collection.</title>
        <authorList>
            <person name="Joergensen T.S."/>
            <person name="Alvarez Arevalo M."/>
            <person name="Sterndorff E.B."/>
            <person name="Faurdal D."/>
            <person name="Vuksanovic O."/>
            <person name="Mourched A.-S."/>
            <person name="Charusanti P."/>
            <person name="Shaw S."/>
            <person name="Blin K."/>
            <person name="Weber T."/>
        </authorList>
    </citation>
    <scope>NUCLEOTIDE SEQUENCE</scope>
    <source>
        <strain evidence="2">NBC_01482</strain>
    </source>
</reference>
<protein>
    <submittedName>
        <fullName evidence="2">OB-fold domain-containing protein</fullName>
    </submittedName>
</protein>
<gene>
    <name evidence="2" type="ORF">OG563_47195</name>
</gene>
<keyword evidence="3" id="KW-1185">Reference proteome</keyword>